<dbReference type="EMBL" id="ACPB03016966">
    <property type="status" value="NOT_ANNOTATED_CDS"/>
    <property type="molecule type" value="Genomic_DNA"/>
</dbReference>
<proteinExistence type="predicted"/>
<dbReference type="eggNOG" id="ENOG502RT76">
    <property type="taxonomic scope" value="Eukaryota"/>
</dbReference>
<dbReference type="Pfam" id="PF22073">
    <property type="entry name" value="Cep192_D4"/>
    <property type="match status" value="1"/>
</dbReference>
<dbReference type="InterPro" id="IPR054090">
    <property type="entry name" value="Cep192_Spd-2-like_dom"/>
</dbReference>
<evidence type="ECO:0000259" key="1">
    <source>
        <dbReference type="Pfam" id="PF22073"/>
    </source>
</evidence>
<evidence type="ECO:0000313" key="2">
    <source>
        <dbReference type="EnsemblMetazoa" id="RPRC012877-PA"/>
    </source>
</evidence>
<name>T1I9A5_RHOPR</name>
<dbReference type="EnsemblMetazoa" id="RPRC012877-RA">
    <property type="protein sequence ID" value="RPRC012877-PA"/>
    <property type="gene ID" value="RPRC012877"/>
</dbReference>
<dbReference type="VEuPathDB" id="VectorBase:RPRC012877"/>
<reference evidence="2" key="1">
    <citation type="submission" date="2015-05" db="UniProtKB">
        <authorList>
            <consortium name="EnsemblMetazoa"/>
        </authorList>
    </citation>
    <scope>IDENTIFICATION</scope>
</reference>
<protein>
    <submittedName>
        <fullName evidence="2">Cep192/Spd-2-like domain-containing protein</fullName>
    </submittedName>
</protein>
<dbReference type="EMBL" id="ACPB03016965">
    <property type="status" value="NOT_ANNOTATED_CDS"/>
    <property type="molecule type" value="Genomic_DNA"/>
</dbReference>
<accession>T1I9A5</accession>
<dbReference type="AlphaFoldDB" id="T1I9A5"/>
<sequence>MSINESTIDFGNPLTQSALDRDEAECIDNYGSISNVDVSFSGILASTNFARNFMPEEDSLFQCLRRENNIIPSKEDLSWLDNSGIRKANSSSVSTRDSLDLSSSTTFNSTRLTGLPKIAEIAQKIRDIREENPTASTTDIEHILEDLMLTETKKDMPISTKNLSLEQDDLLVDSTHKMLSWPCIQLGDSMICSCTLKLSTLVNSEDLVIAISNDSAANKCFKFFHCQDVVSEFTITLEPQQTYELSVLFKPDRIGQIATSVVIRRTKSSDKYKKIIGLYGYGGLGQMHINVGYDISTKNPYLFYDAKLQSSKFLLKNIGSDFLFFIINANYKVHTHHNLKINVSPQFGRIRSGEEVTVTVTCPIIENLFDILLHGDKKWLVKIAQVNMIFGDEAARLRISRLYRKHHYSDQITFVQHADVLEKILNLKNNSSCSVNKLKDELNSFYLIYDNGIKEWNVDIVAKRSAFNYGFRNKHLHYRPLDTISSTEENRYLPSTTSFAQSQF</sequence>
<dbReference type="HOGENOM" id="CLU_561786_0_0_1"/>
<dbReference type="InParanoid" id="T1I9A5"/>
<organism evidence="2 3">
    <name type="scientific">Rhodnius prolixus</name>
    <name type="common">Triatomid bug</name>
    <dbReference type="NCBI Taxonomy" id="13249"/>
    <lineage>
        <taxon>Eukaryota</taxon>
        <taxon>Metazoa</taxon>
        <taxon>Ecdysozoa</taxon>
        <taxon>Arthropoda</taxon>
        <taxon>Hexapoda</taxon>
        <taxon>Insecta</taxon>
        <taxon>Pterygota</taxon>
        <taxon>Neoptera</taxon>
        <taxon>Paraneoptera</taxon>
        <taxon>Hemiptera</taxon>
        <taxon>Heteroptera</taxon>
        <taxon>Panheteroptera</taxon>
        <taxon>Cimicomorpha</taxon>
        <taxon>Reduviidae</taxon>
        <taxon>Triatominae</taxon>
        <taxon>Rhodnius</taxon>
    </lineage>
</organism>
<feature type="domain" description="Cep192/Spd-2-like" evidence="1">
    <location>
        <begin position="171"/>
        <end position="283"/>
    </location>
</feature>
<dbReference type="STRING" id="13249.T1I9A5"/>
<keyword evidence="3" id="KW-1185">Reference proteome</keyword>
<dbReference type="Proteomes" id="UP000015103">
    <property type="component" value="Unassembled WGS sequence"/>
</dbReference>
<evidence type="ECO:0000313" key="3">
    <source>
        <dbReference type="Proteomes" id="UP000015103"/>
    </source>
</evidence>